<feature type="transmembrane region" description="Helical" evidence="1">
    <location>
        <begin position="92"/>
        <end position="111"/>
    </location>
</feature>
<evidence type="ECO:0000256" key="1">
    <source>
        <dbReference type="SAM" id="Phobius"/>
    </source>
</evidence>
<dbReference type="RefSeq" id="WP_243365613.1">
    <property type="nucleotide sequence ID" value="NZ_CP094348.1"/>
</dbReference>
<organism evidence="2 3">
    <name type="scientific">Macrococcus armenti</name>
    <dbReference type="NCBI Taxonomy" id="2875764"/>
    <lineage>
        <taxon>Bacteria</taxon>
        <taxon>Bacillati</taxon>
        <taxon>Bacillota</taxon>
        <taxon>Bacilli</taxon>
        <taxon>Bacillales</taxon>
        <taxon>Staphylococcaceae</taxon>
        <taxon>Macrococcus</taxon>
    </lineage>
</organism>
<proteinExistence type="predicted"/>
<reference evidence="2" key="1">
    <citation type="submission" date="2022-03" db="EMBL/GenBank/DDBJ databases">
        <authorList>
            <person name="Vrbovska V."/>
            <person name="Kovarovic V."/>
            <person name="Botka T."/>
            <person name="Pantucek R."/>
        </authorList>
    </citation>
    <scope>NUCLEOTIDE SEQUENCE</scope>
    <source>
        <strain evidence="2">CCM 2609</strain>
    </source>
</reference>
<dbReference type="Proteomes" id="UP000830343">
    <property type="component" value="Chromosome"/>
</dbReference>
<feature type="transmembrane region" description="Helical" evidence="1">
    <location>
        <begin position="12"/>
        <end position="39"/>
    </location>
</feature>
<accession>A0ABY3ZWI1</accession>
<keyword evidence="3" id="KW-1185">Reference proteome</keyword>
<feature type="transmembrane region" description="Helical" evidence="1">
    <location>
        <begin position="59"/>
        <end position="80"/>
    </location>
</feature>
<keyword evidence="1" id="KW-0472">Membrane</keyword>
<dbReference type="InterPro" id="IPR019235">
    <property type="entry name" value="DUF2178_TM"/>
</dbReference>
<name>A0ABY3ZWI1_9STAP</name>
<protein>
    <submittedName>
        <fullName evidence="2">DUF3796 domain-containing protein</fullName>
    </submittedName>
</protein>
<evidence type="ECO:0000313" key="2">
    <source>
        <dbReference type="EMBL" id="UOB20231.1"/>
    </source>
</evidence>
<keyword evidence="1" id="KW-0812">Transmembrane</keyword>
<dbReference type="EMBL" id="CP094348">
    <property type="protein sequence ID" value="UOB20231.1"/>
    <property type="molecule type" value="Genomic_DNA"/>
</dbReference>
<sequence>MTSNKNWMIGFLGFLGFMGFREPLFFMFFLFFGGFRYYWWQKIGTETDERLTENKNKAAAIAFKITFIITIIATLIFGLTISDTFILYKLQLATLSLVFAIGINLWAFYTYQFEYGDE</sequence>
<evidence type="ECO:0000313" key="3">
    <source>
        <dbReference type="Proteomes" id="UP000830343"/>
    </source>
</evidence>
<keyword evidence="1" id="KW-1133">Transmembrane helix</keyword>
<dbReference type="Pfam" id="PF09946">
    <property type="entry name" value="DUF2178"/>
    <property type="match status" value="1"/>
</dbReference>
<gene>
    <name evidence="2" type="ORF">MRZ06_09550</name>
</gene>
<reference evidence="2" key="2">
    <citation type="submission" date="2022-04" db="EMBL/GenBank/DDBJ databases">
        <title>Antimicrobial genetic elements in methicillin-resistant Macrococcus armenti.</title>
        <authorList>
            <person name="Keller J.E."/>
            <person name="Schwendener S."/>
            <person name="Pantucek R."/>
            <person name="Perreten V."/>
        </authorList>
    </citation>
    <scope>NUCLEOTIDE SEQUENCE</scope>
    <source>
        <strain evidence="2">CCM 2609</strain>
    </source>
</reference>